<dbReference type="KEGG" id="dzi:111288946"/>
<evidence type="ECO:0000256" key="1">
    <source>
        <dbReference type="SAM" id="Phobius"/>
    </source>
</evidence>
<keyword evidence="1" id="KW-0472">Membrane</keyword>
<keyword evidence="1" id="KW-0812">Transmembrane</keyword>
<organism evidence="2 3">
    <name type="scientific">Durio zibethinus</name>
    <name type="common">Durian</name>
    <dbReference type="NCBI Taxonomy" id="66656"/>
    <lineage>
        <taxon>Eukaryota</taxon>
        <taxon>Viridiplantae</taxon>
        <taxon>Streptophyta</taxon>
        <taxon>Embryophyta</taxon>
        <taxon>Tracheophyta</taxon>
        <taxon>Spermatophyta</taxon>
        <taxon>Magnoliopsida</taxon>
        <taxon>eudicotyledons</taxon>
        <taxon>Gunneridae</taxon>
        <taxon>Pentapetalae</taxon>
        <taxon>rosids</taxon>
        <taxon>malvids</taxon>
        <taxon>Malvales</taxon>
        <taxon>Malvaceae</taxon>
        <taxon>Helicteroideae</taxon>
        <taxon>Durio</taxon>
    </lineage>
</organism>
<dbReference type="RefSeq" id="XP_022735604.1">
    <property type="nucleotide sequence ID" value="XM_022879869.1"/>
</dbReference>
<protein>
    <submittedName>
        <fullName evidence="3">UPF0481 protein At3g47200-like</fullName>
    </submittedName>
</protein>
<evidence type="ECO:0000313" key="2">
    <source>
        <dbReference type="Proteomes" id="UP000515121"/>
    </source>
</evidence>
<dbReference type="Proteomes" id="UP000515121">
    <property type="component" value="Unplaced"/>
</dbReference>
<keyword evidence="1" id="KW-1133">Transmembrane helix</keyword>
<reference evidence="3" key="1">
    <citation type="submission" date="2025-08" db="UniProtKB">
        <authorList>
            <consortium name="RefSeq"/>
        </authorList>
    </citation>
    <scope>IDENTIFICATION</scope>
    <source>
        <tissue evidence="3">Fruit stalk</tissue>
    </source>
</reference>
<dbReference type="OrthoDB" id="672127at2759"/>
<sequence>MADLVSAGINEILRSMPPKLDKACIFKVPNFLRQVNQKAYEPQVLAIGPYHDHGSDHFKAMEAHKIHYLQMLLNEREENDVSKYVTKMRELEERARQCYAEPVSLGTDDFVKMMLLDGCFIVQLIRMKSDRKLRDPNDFIFKVGSFSNTVCLDMLLVENQLPFFVLWELFSMIEICGQDLFKKKVFELFSIIFPRKQRPIGYWKSIEETHHLLDFKHYCMYHDPTNSYKKMKQSYPPWNLIRCATVLDEAGMKFKMDEGNSLFDIRFGHGTIKIPLVIVEDGTECLFRNLIAFEQLHPYATLHHVTDLIVFMDFLIDTAKDVEILRQHGILQNMLGDNGEVATMFNRLGKQVVVSPDFCYGQVLNQMNEYCDRYRRWNKFIAYLKRNYFNSPWAPLVSVVAAFVLLLLAVLQTLYSILSYTKQDVQQY</sequence>
<name>A0A6P5Y5A9_DURZI</name>
<evidence type="ECO:0000313" key="3">
    <source>
        <dbReference type="RefSeq" id="XP_022735604.1"/>
    </source>
</evidence>
<keyword evidence="2" id="KW-1185">Reference proteome</keyword>
<dbReference type="Pfam" id="PF03140">
    <property type="entry name" value="DUF247"/>
    <property type="match status" value="1"/>
</dbReference>
<dbReference type="GeneID" id="111288946"/>
<dbReference type="PANTHER" id="PTHR31170">
    <property type="entry name" value="BNAC04G53230D PROTEIN"/>
    <property type="match status" value="1"/>
</dbReference>
<proteinExistence type="predicted"/>
<dbReference type="InterPro" id="IPR004158">
    <property type="entry name" value="DUF247_pln"/>
</dbReference>
<gene>
    <name evidence="3" type="primary">LOC111288946</name>
</gene>
<dbReference type="PANTHER" id="PTHR31170:SF25">
    <property type="entry name" value="BNAA09G04570D PROTEIN"/>
    <property type="match status" value="1"/>
</dbReference>
<feature type="transmembrane region" description="Helical" evidence="1">
    <location>
        <begin position="393"/>
        <end position="418"/>
    </location>
</feature>
<dbReference type="AlphaFoldDB" id="A0A6P5Y5A9"/>
<accession>A0A6P5Y5A9</accession>